<protein>
    <submittedName>
        <fullName evidence="1">Uncharacterized protein</fullName>
    </submittedName>
</protein>
<accession>A0A3P8I9Q2</accession>
<evidence type="ECO:0000313" key="1">
    <source>
        <dbReference type="EMBL" id="VDP85915.1"/>
    </source>
</evidence>
<name>A0A3P8I9Q2_9TREM</name>
<keyword evidence="2" id="KW-1185">Reference proteome</keyword>
<reference evidence="1 2" key="1">
    <citation type="submission" date="2018-11" db="EMBL/GenBank/DDBJ databases">
        <authorList>
            <consortium name="Pathogen Informatics"/>
        </authorList>
    </citation>
    <scope>NUCLEOTIDE SEQUENCE [LARGE SCALE GENOMIC DNA]</scope>
    <source>
        <strain>Denwood</strain>
        <strain evidence="2">Zambia</strain>
    </source>
</reference>
<evidence type="ECO:0000313" key="2">
    <source>
        <dbReference type="Proteomes" id="UP000269396"/>
    </source>
</evidence>
<dbReference type="EMBL" id="UZAL01048929">
    <property type="protein sequence ID" value="VDP85915.1"/>
    <property type="molecule type" value="Genomic_DNA"/>
</dbReference>
<dbReference type="Proteomes" id="UP000269396">
    <property type="component" value="Unassembled WGS sequence"/>
</dbReference>
<gene>
    <name evidence="1" type="ORF">SMTD_LOCUS21885</name>
</gene>
<sequence length="54" mass="6213">MFTVFLCLFPSNYFIFTQELCVYPCSLLLSKQPALLIIDCCSIHVCLFLNLMDS</sequence>
<feature type="non-terminal residue" evidence="1">
    <location>
        <position position="54"/>
    </location>
</feature>
<organism evidence="1 2">
    <name type="scientific">Schistosoma mattheei</name>
    <dbReference type="NCBI Taxonomy" id="31246"/>
    <lineage>
        <taxon>Eukaryota</taxon>
        <taxon>Metazoa</taxon>
        <taxon>Spiralia</taxon>
        <taxon>Lophotrochozoa</taxon>
        <taxon>Platyhelminthes</taxon>
        <taxon>Trematoda</taxon>
        <taxon>Digenea</taxon>
        <taxon>Strigeidida</taxon>
        <taxon>Schistosomatoidea</taxon>
        <taxon>Schistosomatidae</taxon>
        <taxon>Schistosoma</taxon>
    </lineage>
</organism>
<proteinExistence type="predicted"/>
<dbReference type="AlphaFoldDB" id="A0A3P8I9Q2"/>